<protein>
    <submittedName>
        <fullName evidence="1">Uncharacterized protein</fullName>
    </submittedName>
</protein>
<keyword evidence="2" id="KW-1185">Reference proteome</keyword>
<dbReference type="AlphaFoldDB" id="A0AAP0ELN7"/>
<sequence length="61" mass="6840">MNLLEVFSNLYALKTQNHSHQLALTDSHLGFLSIPLSLSLSLSLSRASDRSLQLRFTLQVL</sequence>
<dbReference type="EMBL" id="JBBNAF010000012">
    <property type="protein sequence ID" value="KAK9092853.1"/>
    <property type="molecule type" value="Genomic_DNA"/>
</dbReference>
<organism evidence="1 2">
    <name type="scientific">Stephania yunnanensis</name>
    <dbReference type="NCBI Taxonomy" id="152371"/>
    <lineage>
        <taxon>Eukaryota</taxon>
        <taxon>Viridiplantae</taxon>
        <taxon>Streptophyta</taxon>
        <taxon>Embryophyta</taxon>
        <taxon>Tracheophyta</taxon>
        <taxon>Spermatophyta</taxon>
        <taxon>Magnoliopsida</taxon>
        <taxon>Ranunculales</taxon>
        <taxon>Menispermaceae</taxon>
        <taxon>Menispermoideae</taxon>
        <taxon>Cissampelideae</taxon>
        <taxon>Stephania</taxon>
    </lineage>
</organism>
<comment type="caution">
    <text evidence="1">The sequence shown here is derived from an EMBL/GenBank/DDBJ whole genome shotgun (WGS) entry which is preliminary data.</text>
</comment>
<gene>
    <name evidence="1" type="ORF">Syun_027764</name>
</gene>
<name>A0AAP0ELN7_9MAGN</name>
<dbReference type="Proteomes" id="UP001420932">
    <property type="component" value="Unassembled WGS sequence"/>
</dbReference>
<reference evidence="1 2" key="1">
    <citation type="submission" date="2024-01" db="EMBL/GenBank/DDBJ databases">
        <title>Genome assemblies of Stephania.</title>
        <authorList>
            <person name="Yang L."/>
        </authorList>
    </citation>
    <scope>NUCLEOTIDE SEQUENCE [LARGE SCALE GENOMIC DNA]</scope>
    <source>
        <strain evidence="1">YNDBR</strain>
        <tissue evidence="1">Leaf</tissue>
    </source>
</reference>
<evidence type="ECO:0000313" key="1">
    <source>
        <dbReference type="EMBL" id="KAK9092853.1"/>
    </source>
</evidence>
<evidence type="ECO:0000313" key="2">
    <source>
        <dbReference type="Proteomes" id="UP001420932"/>
    </source>
</evidence>
<accession>A0AAP0ELN7</accession>
<proteinExistence type="predicted"/>